<comment type="caution">
    <text evidence="2">The sequence shown here is derived from an EMBL/GenBank/DDBJ whole genome shotgun (WGS) entry which is preliminary data.</text>
</comment>
<dbReference type="AlphaFoldDB" id="A0A314KK21"/>
<evidence type="ECO:0000313" key="2">
    <source>
        <dbReference type="EMBL" id="OIT29667.1"/>
    </source>
</evidence>
<feature type="non-terminal residue" evidence="2">
    <location>
        <position position="279"/>
    </location>
</feature>
<feature type="region of interest" description="Disordered" evidence="1">
    <location>
        <begin position="229"/>
        <end position="279"/>
    </location>
</feature>
<evidence type="ECO:0000313" key="3">
    <source>
        <dbReference type="Proteomes" id="UP000187609"/>
    </source>
</evidence>
<feature type="compositionally biased region" description="Pro residues" evidence="1">
    <location>
        <begin position="14"/>
        <end position="23"/>
    </location>
</feature>
<evidence type="ECO:0000256" key="1">
    <source>
        <dbReference type="SAM" id="MobiDB-lite"/>
    </source>
</evidence>
<protein>
    <submittedName>
        <fullName evidence="2">Uncharacterized protein</fullName>
    </submittedName>
</protein>
<keyword evidence="3" id="KW-1185">Reference proteome</keyword>
<dbReference type="EMBL" id="MJEQ01001726">
    <property type="protein sequence ID" value="OIT29667.1"/>
    <property type="molecule type" value="Genomic_DNA"/>
</dbReference>
<feature type="region of interest" description="Disordered" evidence="1">
    <location>
        <begin position="115"/>
        <end position="190"/>
    </location>
</feature>
<feature type="region of interest" description="Disordered" evidence="1">
    <location>
        <begin position="1"/>
        <end position="78"/>
    </location>
</feature>
<accession>A0A314KK21</accession>
<organism evidence="2 3">
    <name type="scientific">Nicotiana attenuata</name>
    <name type="common">Coyote tobacco</name>
    <dbReference type="NCBI Taxonomy" id="49451"/>
    <lineage>
        <taxon>Eukaryota</taxon>
        <taxon>Viridiplantae</taxon>
        <taxon>Streptophyta</taxon>
        <taxon>Embryophyta</taxon>
        <taxon>Tracheophyta</taxon>
        <taxon>Spermatophyta</taxon>
        <taxon>Magnoliopsida</taxon>
        <taxon>eudicotyledons</taxon>
        <taxon>Gunneridae</taxon>
        <taxon>Pentapetalae</taxon>
        <taxon>asterids</taxon>
        <taxon>lamiids</taxon>
        <taxon>Solanales</taxon>
        <taxon>Solanaceae</taxon>
        <taxon>Nicotianoideae</taxon>
        <taxon>Nicotianeae</taxon>
        <taxon>Nicotiana</taxon>
    </lineage>
</organism>
<feature type="compositionally biased region" description="Basic and acidic residues" evidence="1">
    <location>
        <begin position="167"/>
        <end position="183"/>
    </location>
</feature>
<gene>
    <name evidence="2" type="ORF">A4A49_60295</name>
</gene>
<feature type="compositionally biased region" description="Acidic residues" evidence="1">
    <location>
        <begin position="246"/>
        <end position="279"/>
    </location>
</feature>
<name>A0A314KK21_NICAT</name>
<reference evidence="2" key="1">
    <citation type="submission" date="2016-11" db="EMBL/GenBank/DDBJ databases">
        <title>The genome of Nicotiana attenuata.</title>
        <authorList>
            <person name="Xu S."/>
            <person name="Brockmoeller T."/>
            <person name="Gaquerel E."/>
            <person name="Navarro A."/>
            <person name="Kuhl H."/>
            <person name="Gase K."/>
            <person name="Ling Z."/>
            <person name="Zhou W."/>
            <person name="Kreitzer C."/>
            <person name="Stanke M."/>
            <person name="Tang H."/>
            <person name="Lyons E."/>
            <person name="Pandey P."/>
            <person name="Pandey S.P."/>
            <person name="Timmermann B."/>
            <person name="Baldwin I.T."/>
        </authorList>
    </citation>
    <scope>NUCLEOTIDE SEQUENCE [LARGE SCALE GENOMIC DNA]</scope>
    <source>
        <strain evidence="2">UT</strain>
    </source>
</reference>
<feature type="compositionally biased region" description="Low complexity" evidence="1">
    <location>
        <begin position="1"/>
        <end position="13"/>
    </location>
</feature>
<dbReference type="Gramene" id="OIT29667">
    <property type="protein sequence ID" value="OIT29667"/>
    <property type="gene ID" value="A4A49_60295"/>
</dbReference>
<feature type="compositionally biased region" description="Polar residues" evidence="1">
    <location>
        <begin position="138"/>
        <end position="152"/>
    </location>
</feature>
<proteinExistence type="predicted"/>
<dbReference type="Proteomes" id="UP000187609">
    <property type="component" value="Unassembled WGS sequence"/>
</dbReference>
<feature type="compositionally biased region" description="Basic and acidic residues" evidence="1">
    <location>
        <begin position="52"/>
        <end position="69"/>
    </location>
</feature>
<sequence length="279" mass="30038">MANLAGGQPSSPAGLPPQPPPNIAQPSRTTKNNPTPLDYSKILKPATMNSAMHDKAAAEQWKEVRDNRGKNAANQKEILGKTGKEIVPARQENIAIEKVADQGCQTANKFAVLEVEDGDNNDNNQLVVVEENSKEKSPAQSNKSTGKLNPSAPTFRPAASRINSSKVGDKTKASDAGKGDKITTEQGGIKESIAQWVGRTFADNVATNQSCQEIPSQSVDFTAIDGITEGDEREQLNGKKLWLQQIEEDTEEGELPDGASGEEESTDEENDQEEQSVNK</sequence>